<dbReference type="EC" id="3.1.-.-" evidence="8"/>
<name>A0ABY5PJD3_9ACTN</name>
<evidence type="ECO:0000256" key="2">
    <source>
        <dbReference type="ARBA" id="ARBA00022649"/>
    </source>
</evidence>
<sequence>MSYLVDTNVLVAVEQDRHVGAPPEGYARISVATLTELEVGVRRAPDAAVRELREETLARARRFIAVPYDEVVSAVLAEILATAKERRRRAGAMDAIIAATAIAHDLTVWTQDDDFAVLAELMPALRVHSG</sequence>
<evidence type="ECO:0000256" key="1">
    <source>
        <dbReference type="ARBA" id="ARBA00001946"/>
    </source>
</evidence>
<dbReference type="Pfam" id="PF01850">
    <property type="entry name" value="PIN"/>
    <property type="match status" value="1"/>
</dbReference>
<dbReference type="InterPro" id="IPR002716">
    <property type="entry name" value="PIN_dom"/>
</dbReference>
<keyword evidence="11" id="KW-1185">Reference proteome</keyword>
<dbReference type="PANTHER" id="PTHR33653">
    <property type="entry name" value="RIBONUCLEASE VAPC2"/>
    <property type="match status" value="1"/>
</dbReference>
<keyword evidence="3 8" id="KW-0540">Nuclease</keyword>
<dbReference type="EMBL" id="CP088295">
    <property type="protein sequence ID" value="UUY04788.1"/>
    <property type="molecule type" value="Genomic_DNA"/>
</dbReference>
<evidence type="ECO:0000256" key="6">
    <source>
        <dbReference type="ARBA" id="ARBA00022842"/>
    </source>
</evidence>
<comment type="function">
    <text evidence="8">Toxic component of a toxin-antitoxin (TA) system. An RNase.</text>
</comment>
<accession>A0ABY5PJD3</accession>
<feature type="binding site" evidence="8">
    <location>
        <position position="94"/>
    </location>
    <ligand>
        <name>Mg(2+)</name>
        <dbReference type="ChEBI" id="CHEBI:18420"/>
    </ligand>
</feature>
<dbReference type="InterPro" id="IPR029060">
    <property type="entry name" value="PIN-like_dom_sf"/>
</dbReference>
<keyword evidence="2 8" id="KW-1277">Toxin-antitoxin system</keyword>
<comment type="similarity">
    <text evidence="7 8">Belongs to the PINc/VapC protein family.</text>
</comment>
<reference evidence="11" key="1">
    <citation type="submission" date="2021-11" db="EMBL/GenBank/DDBJ databases">
        <title>Cultivation dependent microbiological survey of springs from the worlds oldest radium mine currently devoted to the extraction of radon-saturated water.</title>
        <authorList>
            <person name="Kapinusova G."/>
            <person name="Smrhova T."/>
            <person name="Strejcek M."/>
            <person name="Suman J."/>
            <person name="Jani K."/>
            <person name="Pajer P."/>
            <person name="Uhlik O."/>
        </authorList>
    </citation>
    <scope>NUCLEOTIDE SEQUENCE [LARGE SCALE GENOMIC DNA]</scope>
    <source>
        <strain evidence="11">J379</strain>
    </source>
</reference>
<dbReference type="InterPro" id="IPR050556">
    <property type="entry name" value="Type_II_TA_system_RNase"/>
</dbReference>
<evidence type="ECO:0000259" key="9">
    <source>
        <dbReference type="Pfam" id="PF01850"/>
    </source>
</evidence>
<dbReference type="RefSeq" id="WP_353865268.1">
    <property type="nucleotide sequence ID" value="NZ_CP088295.1"/>
</dbReference>
<proteinExistence type="inferred from homology"/>
<keyword evidence="6 8" id="KW-0460">Magnesium</keyword>
<feature type="binding site" evidence="8">
    <location>
        <position position="6"/>
    </location>
    <ligand>
        <name>Mg(2+)</name>
        <dbReference type="ChEBI" id="CHEBI:18420"/>
    </ligand>
</feature>
<dbReference type="Gene3D" id="3.40.50.1010">
    <property type="entry name" value="5'-nuclease"/>
    <property type="match status" value="1"/>
</dbReference>
<evidence type="ECO:0000256" key="8">
    <source>
        <dbReference type="HAMAP-Rule" id="MF_00265"/>
    </source>
</evidence>
<evidence type="ECO:0000256" key="3">
    <source>
        <dbReference type="ARBA" id="ARBA00022722"/>
    </source>
</evidence>
<keyword evidence="8" id="KW-0800">Toxin</keyword>
<dbReference type="InterPro" id="IPR022907">
    <property type="entry name" value="VapC_family"/>
</dbReference>
<organism evidence="10 11">
    <name type="scientific">Svornostia abyssi</name>
    <dbReference type="NCBI Taxonomy" id="2898438"/>
    <lineage>
        <taxon>Bacteria</taxon>
        <taxon>Bacillati</taxon>
        <taxon>Actinomycetota</taxon>
        <taxon>Thermoleophilia</taxon>
        <taxon>Solirubrobacterales</taxon>
        <taxon>Baekduiaceae</taxon>
        <taxon>Svornostia</taxon>
    </lineage>
</organism>
<dbReference type="SUPFAM" id="SSF88723">
    <property type="entry name" value="PIN domain-like"/>
    <property type="match status" value="1"/>
</dbReference>
<feature type="domain" description="PIN" evidence="9">
    <location>
        <begin position="3"/>
        <end position="120"/>
    </location>
</feature>
<keyword evidence="4 8" id="KW-0479">Metal-binding</keyword>
<evidence type="ECO:0000313" key="11">
    <source>
        <dbReference type="Proteomes" id="UP001058860"/>
    </source>
</evidence>
<evidence type="ECO:0000256" key="7">
    <source>
        <dbReference type="ARBA" id="ARBA00038093"/>
    </source>
</evidence>
<dbReference type="Proteomes" id="UP001058860">
    <property type="component" value="Chromosome"/>
</dbReference>
<evidence type="ECO:0000256" key="4">
    <source>
        <dbReference type="ARBA" id="ARBA00022723"/>
    </source>
</evidence>
<dbReference type="HAMAP" id="MF_00265">
    <property type="entry name" value="VapC_Nob1"/>
    <property type="match status" value="1"/>
</dbReference>
<protein>
    <recommendedName>
        <fullName evidence="8">Ribonuclease VapC</fullName>
        <shortName evidence="8">RNase VapC</shortName>
        <ecNumber evidence="8">3.1.-.-</ecNumber>
    </recommendedName>
    <alternativeName>
        <fullName evidence="8">Toxin VapC</fullName>
    </alternativeName>
</protein>
<evidence type="ECO:0000313" key="10">
    <source>
        <dbReference type="EMBL" id="UUY04788.1"/>
    </source>
</evidence>
<gene>
    <name evidence="8" type="primary">vapC</name>
    <name evidence="10" type="ORF">LRS13_04465</name>
</gene>
<evidence type="ECO:0000256" key="5">
    <source>
        <dbReference type="ARBA" id="ARBA00022801"/>
    </source>
</evidence>
<comment type="cofactor">
    <cofactor evidence="1 8">
        <name>Mg(2+)</name>
        <dbReference type="ChEBI" id="CHEBI:18420"/>
    </cofactor>
</comment>
<dbReference type="PANTHER" id="PTHR33653:SF1">
    <property type="entry name" value="RIBONUCLEASE VAPC2"/>
    <property type="match status" value="1"/>
</dbReference>
<keyword evidence="5 8" id="KW-0378">Hydrolase</keyword>